<evidence type="ECO:0000256" key="2">
    <source>
        <dbReference type="ARBA" id="ARBA00022741"/>
    </source>
</evidence>
<dbReference type="InterPro" id="IPR000719">
    <property type="entry name" value="Prot_kinase_dom"/>
</dbReference>
<dbReference type="CDD" id="cd14014">
    <property type="entry name" value="STKc_PknB_like"/>
    <property type="match status" value="1"/>
</dbReference>
<keyword evidence="1" id="KW-0808">Transferase</keyword>
<dbReference type="Gene3D" id="2.60.120.380">
    <property type="match status" value="1"/>
</dbReference>
<keyword evidence="10" id="KW-1185">Reference proteome</keyword>
<dbReference type="EMBL" id="CP011125">
    <property type="protein sequence ID" value="AKF07941.1"/>
    <property type="molecule type" value="Genomic_DNA"/>
</dbReference>
<name>A0A0F6YL58_9BACT</name>
<feature type="region of interest" description="Disordered" evidence="6">
    <location>
        <begin position="645"/>
        <end position="670"/>
    </location>
</feature>
<dbReference type="Gene3D" id="1.10.510.10">
    <property type="entry name" value="Transferase(Phosphotransferase) domain 1"/>
    <property type="match status" value="1"/>
</dbReference>
<dbReference type="Pfam" id="PF00069">
    <property type="entry name" value="Pkinase"/>
    <property type="match status" value="1"/>
</dbReference>
<evidence type="ECO:0000256" key="5">
    <source>
        <dbReference type="PROSITE-ProRule" id="PRU10141"/>
    </source>
</evidence>
<dbReference type="AlphaFoldDB" id="A0A0F6YL58"/>
<keyword evidence="9" id="KW-0723">Serine/threonine-protein kinase</keyword>
<dbReference type="PROSITE" id="PS50011">
    <property type="entry name" value="PROTEIN_KINASE_DOM"/>
    <property type="match status" value="1"/>
</dbReference>
<keyword evidence="3 9" id="KW-0418">Kinase</keyword>
<feature type="domain" description="Protein kinase" evidence="8">
    <location>
        <begin position="58"/>
        <end position="327"/>
    </location>
</feature>
<reference evidence="9 10" key="1">
    <citation type="submission" date="2015-03" db="EMBL/GenBank/DDBJ databases">
        <title>Genome assembly of Sandaracinus amylolyticus DSM 53668.</title>
        <authorList>
            <person name="Sharma G."/>
            <person name="Subramanian S."/>
        </authorList>
    </citation>
    <scope>NUCLEOTIDE SEQUENCE [LARGE SCALE GENOMIC DNA]</scope>
    <source>
        <strain evidence="9 10">DSM 53668</strain>
    </source>
</reference>
<keyword evidence="7" id="KW-0812">Transmembrane</keyword>
<proteinExistence type="predicted"/>
<evidence type="ECO:0000256" key="6">
    <source>
        <dbReference type="SAM" id="MobiDB-lite"/>
    </source>
</evidence>
<evidence type="ECO:0000259" key="8">
    <source>
        <dbReference type="PROSITE" id="PS50011"/>
    </source>
</evidence>
<feature type="binding site" evidence="5">
    <location>
        <position position="87"/>
    </location>
    <ligand>
        <name>ATP</name>
        <dbReference type="ChEBI" id="CHEBI:30616"/>
    </ligand>
</feature>
<evidence type="ECO:0000256" key="7">
    <source>
        <dbReference type="SAM" id="Phobius"/>
    </source>
</evidence>
<dbReference type="RefSeq" id="WP_053235139.1">
    <property type="nucleotide sequence ID" value="NZ_CP011125.1"/>
</dbReference>
<sequence length="670" mass="72196">MDAAAEPDVIERACPRCARPNPHDARYCAGCGHRFLGDDAEPEPMADPLVGRTLADRYRIEQMIGRGGMGVVYRVEHVRIGKLMAMKLLHGELSREKDVMRRFRREAEAASKLDHPSTVQVFDFGHADGLTYLVMELLGGKDLGAIVEHEGPLPFARVARIAAQIAGSVAQAHARGIVHRDLKPENVRVLHHEAGEGELVKVMDFGLAKLREHDDAAGASITRAGLIVGTPYYMAPEQIRGDGAEPRSDVYALGALMYKCLTGVPPFYAPTPVGVLTKHLTEPVVPPSARGPRRDLPPEADAIVLRALAKEPGDRPASMEALRDELLAWLRAEGEDTGAFAERATLPAIETDSGRRVQVATRSDVDRYERSLRAQSWALQAIGVAAIAAVIAGAAFAYRSASATVATTSRATSELEPNDGPAQASELPEGRELAGQLGRRMDAEHSDADVWSLDNAAGRGRAVAIDFSGLPNMDTVLEVFRAGQSEPLLVVDGAGIGGAERVPNLVLVDPRYFVRVREQWLPGRHPTENVSDAYRLRWSYVEPAPGDEREVNDTISLAEELPLGSARQGFVGWSGDADVFCVGADAPEALAILEPVPRLDLVLRVEERHLGTSRTIDASGASGGEQVALSDVRRGSTCLVISARDGEGAASSDPRERWSLRVMQGSRATP</sequence>
<dbReference type="PROSITE" id="PS00107">
    <property type="entry name" value="PROTEIN_KINASE_ATP"/>
    <property type="match status" value="1"/>
</dbReference>
<keyword evidence="7" id="KW-1133">Transmembrane helix</keyword>
<dbReference type="SMART" id="SM00220">
    <property type="entry name" value="S_TKc"/>
    <property type="match status" value="1"/>
</dbReference>
<keyword evidence="2 5" id="KW-0547">Nucleotide-binding</keyword>
<protein>
    <submittedName>
        <fullName evidence="9">Serine/threonine protein kinase</fullName>
    </submittedName>
</protein>
<evidence type="ECO:0000313" key="10">
    <source>
        <dbReference type="Proteomes" id="UP000034883"/>
    </source>
</evidence>
<gene>
    <name evidence="9" type="ORF">DB32_005090</name>
</gene>
<accession>A0A0F6YL58</accession>
<evidence type="ECO:0000313" key="9">
    <source>
        <dbReference type="EMBL" id="AKF07941.1"/>
    </source>
</evidence>
<dbReference type="GO" id="GO:0004674">
    <property type="term" value="F:protein serine/threonine kinase activity"/>
    <property type="evidence" value="ECO:0007669"/>
    <property type="project" value="UniProtKB-KW"/>
</dbReference>
<keyword evidence="4 5" id="KW-0067">ATP-binding</keyword>
<dbReference type="GO" id="GO:0005524">
    <property type="term" value="F:ATP binding"/>
    <property type="evidence" value="ECO:0007669"/>
    <property type="project" value="UniProtKB-UniRule"/>
</dbReference>
<dbReference type="InterPro" id="IPR017441">
    <property type="entry name" value="Protein_kinase_ATP_BS"/>
</dbReference>
<evidence type="ECO:0000256" key="3">
    <source>
        <dbReference type="ARBA" id="ARBA00022777"/>
    </source>
</evidence>
<evidence type="ECO:0000256" key="1">
    <source>
        <dbReference type="ARBA" id="ARBA00022679"/>
    </source>
</evidence>
<feature type="transmembrane region" description="Helical" evidence="7">
    <location>
        <begin position="377"/>
        <end position="398"/>
    </location>
</feature>
<keyword evidence="7" id="KW-0472">Membrane</keyword>
<dbReference type="STRING" id="927083.DB32_005090"/>
<dbReference type="Proteomes" id="UP000034883">
    <property type="component" value="Chromosome"/>
</dbReference>
<evidence type="ECO:0000256" key="4">
    <source>
        <dbReference type="ARBA" id="ARBA00022840"/>
    </source>
</evidence>
<feature type="region of interest" description="Disordered" evidence="6">
    <location>
        <begin position="409"/>
        <end position="428"/>
    </location>
</feature>
<dbReference type="PANTHER" id="PTHR43289:SF34">
    <property type="entry name" value="SERINE_THREONINE-PROTEIN KINASE YBDM-RELATED"/>
    <property type="match status" value="1"/>
</dbReference>
<dbReference type="SUPFAM" id="SSF56112">
    <property type="entry name" value="Protein kinase-like (PK-like)"/>
    <property type="match status" value="1"/>
</dbReference>
<organism evidence="9 10">
    <name type="scientific">Sandaracinus amylolyticus</name>
    <dbReference type="NCBI Taxonomy" id="927083"/>
    <lineage>
        <taxon>Bacteria</taxon>
        <taxon>Pseudomonadati</taxon>
        <taxon>Myxococcota</taxon>
        <taxon>Polyangia</taxon>
        <taxon>Polyangiales</taxon>
        <taxon>Sandaracinaceae</taxon>
        <taxon>Sandaracinus</taxon>
    </lineage>
</organism>
<dbReference type="PANTHER" id="PTHR43289">
    <property type="entry name" value="MITOGEN-ACTIVATED PROTEIN KINASE KINASE KINASE 20-RELATED"/>
    <property type="match status" value="1"/>
</dbReference>
<dbReference type="InterPro" id="IPR011009">
    <property type="entry name" value="Kinase-like_dom_sf"/>
</dbReference>
<dbReference type="OrthoDB" id="5479448at2"/>
<dbReference type="Gene3D" id="3.30.200.20">
    <property type="entry name" value="Phosphorylase Kinase, domain 1"/>
    <property type="match status" value="1"/>
</dbReference>
<dbReference type="KEGG" id="samy:DB32_005090"/>